<dbReference type="RefSeq" id="WP_183975822.1">
    <property type="nucleotide sequence ID" value="NZ_JACIBY010000007.1"/>
</dbReference>
<evidence type="ECO:0000313" key="1">
    <source>
        <dbReference type="EMBL" id="MBB3839482.1"/>
    </source>
</evidence>
<proteinExistence type="predicted"/>
<reference evidence="1 2" key="1">
    <citation type="submission" date="2020-08" db="EMBL/GenBank/DDBJ databases">
        <title>Genomic Encyclopedia of Type Strains, Phase IV (KMG-IV): sequencing the most valuable type-strain genomes for metagenomic binning, comparative biology and taxonomic classification.</title>
        <authorList>
            <person name="Goeker M."/>
        </authorList>
    </citation>
    <scope>NUCLEOTIDE SEQUENCE [LARGE SCALE GENOMIC DNA]</scope>
    <source>
        <strain evidence="1 2">DSM 17976</strain>
    </source>
</reference>
<comment type="caution">
    <text evidence="1">The sequence shown here is derived from an EMBL/GenBank/DDBJ whole genome shotgun (WGS) entry which is preliminary data.</text>
</comment>
<evidence type="ECO:0000313" key="2">
    <source>
        <dbReference type="Proteomes" id="UP000541352"/>
    </source>
</evidence>
<dbReference type="AlphaFoldDB" id="A0A7W5ZLC2"/>
<keyword evidence="2" id="KW-1185">Reference proteome</keyword>
<sequence>MFLPTLLSITLFFQSYKYPILPVAGTKVESFVLKGWHIHEKAEGDLNKDNLPDLAAVIEADKPVKNLKETDNDQQPRILLVAFKQADGSYKLAIQSNESIMLSNEGGVFGDPWEGLSVERGTLLVRFYGGSSSRWGYAYRWRFQDNDWFMIGATYTASSTHDGSYEKYDFNLITGATEISKGAGEDAKGNTPKDKVTKLNIGKKPLLKLKTFKPVQYAIYKDVYL</sequence>
<organism evidence="1 2">
    <name type="scientific">Runella defluvii</name>
    <dbReference type="NCBI Taxonomy" id="370973"/>
    <lineage>
        <taxon>Bacteria</taxon>
        <taxon>Pseudomonadati</taxon>
        <taxon>Bacteroidota</taxon>
        <taxon>Cytophagia</taxon>
        <taxon>Cytophagales</taxon>
        <taxon>Spirosomataceae</taxon>
        <taxon>Runella</taxon>
    </lineage>
</organism>
<dbReference type="EMBL" id="JACIBY010000007">
    <property type="protein sequence ID" value="MBB3839482.1"/>
    <property type="molecule type" value="Genomic_DNA"/>
</dbReference>
<gene>
    <name evidence="1" type="ORF">FHS57_003491</name>
</gene>
<protein>
    <submittedName>
        <fullName evidence="1">Uncharacterized protein</fullName>
    </submittedName>
</protein>
<accession>A0A7W5ZLC2</accession>
<name>A0A7W5ZLC2_9BACT</name>
<dbReference type="Proteomes" id="UP000541352">
    <property type="component" value="Unassembled WGS sequence"/>
</dbReference>